<evidence type="ECO:0000256" key="3">
    <source>
        <dbReference type="ARBA" id="ARBA00022679"/>
    </source>
</evidence>
<keyword evidence="3" id="KW-0808">Transferase</keyword>
<dbReference type="EC" id="2.7.7.49" evidence="1"/>
<evidence type="ECO:0000256" key="4">
    <source>
        <dbReference type="ARBA" id="ARBA00022695"/>
    </source>
</evidence>
<dbReference type="InterPro" id="IPR043502">
    <property type="entry name" value="DNA/RNA_pol_sf"/>
</dbReference>
<dbReference type="InterPro" id="IPR041373">
    <property type="entry name" value="RT_RNaseH"/>
</dbReference>
<gene>
    <name evidence="11" type="ORF">PF007_g28227</name>
</gene>
<protein>
    <recommendedName>
        <fullName evidence="1">RNA-directed DNA polymerase</fullName>
        <ecNumber evidence="1">2.7.7.49</ecNumber>
    </recommendedName>
</protein>
<keyword evidence="4" id="KW-0548">Nucleotidyltransferase</keyword>
<reference evidence="11 12" key="1">
    <citation type="submission" date="2018-08" db="EMBL/GenBank/DDBJ databases">
        <title>Genomic investigation of the strawberry pathogen Phytophthora fragariae indicates pathogenicity is determined by transcriptional variation in three key races.</title>
        <authorList>
            <person name="Adams T.M."/>
            <person name="Armitage A.D."/>
            <person name="Sobczyk M.K."/>
            <person name="Bates H.J."/>
            <person name="Dunwell J.M."/>
            <person name="Nellist C.F."/>
            <person name="Harrison R.J."/>
        </authorList>
    </citation>
    <scope>NUCLEOTIDE SEQUENCE [LARGE SCALE GENOMIC DNA]</scope>
    <source>
        <strain evidence="11 12">NOV-71</strain>
    </source>
</reference>
<dbReference type="CDD" id="cd01647">
    <property type="entry name" value="RT_LTR"/>
    <property type="match status" value="1"/>
</dbReference>
<feature type="compositionally biased region" description="Basic and acidic residues" evidence="9">
    <location>
        <begin position="932"/>
        <end position="943"/>
    </location>
</feature>
<evidence type="ECO:0000259" key="10">
    <source>
        <dbReference type="PROSITE" id="PS50878"/>
    </source>
</evidence>
<dbReference type="Gene3D" id="3.10.10.10">
    <property type="entry name" value="HIV Type 1 Reverse Transcriptase, subunit A, domain 1"/>
    <property type="match status" value="1"/>
</dbReference>
<dbReference type="InterPro" id="IPR021109">
    <property type="entry name" value="Peptidase_aspartic_dom_sf"/>
</dbReference>
<dbReference type="InterPro" id="IPR050951">
    <property type="entry name" value="Retrovirus_Pol_polyprotein"/>
</dbReference>
<comment type="caution">
    <text evidence="11">The sequence shown here is derived from an EMBL/GenBank/DDBJ whole genome shotgun (WGS) entry which is preliminary data.</text>
</comment>
<evidence type="ECO:0000256" key="9">
    <source>
        <dbReference type="SAM" id="MobiDB-lite"/>
    </source>
</evidence>
<feature type="region of interest" description="Disordered" evidence="9">
    <location>
        <begin position="1"/>
        <end position="36"/>
    </location>
</feature>
<dbReference type="Gene3D" id="2.40.70.10">
    <property type="entry name" value="Acid Proteases"/>
    <property type="match status" value="1"/>
</dbReference>
<dbReference type="Proteomes" id="UP000441208">
    <property type="component" value="Unassembled WGS sequence"/>
</dbReference>
<dbReference type="Pfam" id="PF17917">
    <property type="entry name" value="RT_RNaseH"/>
    <property type="match status" value="1"/>
</dbReference>
<evidence type="ECO:0000256" key="7">
    <source>
        <dbReference type="ARBA" id="ARBA00022801"/>
    </source>
</evidence>
<dbReference type="EMBL" id="QXFZ01003800">
    <property type="protein sequence ID" value="KAE9067020.1"/>
    <property type="molecule type" value="Genomic_DNA"/>
</dbReference>
<evidence type="ECO:0000256" key="8">
    <source>
        <dbReference type="ARBA" id="ARBA00022918"/>
    </source>
</evidence>
<feature type="domain" description="Reverse transcriptase" evidence="10">
    <location>
        <begin position="480"/>
        <end position="660"/>
    </location>
</feature>
<name>A0A6A3Q1R6_9STRA</name>
<dbReference type="GO" id="GO:0008233">
    <property type="term" value="F:peptidase activity"/>
    <property type="evidence" value="ECO:0007669"/>
    <property type="project" value="UniProtKB-KW"/>
</dbReference>
<dbReference type="SUPFAM" id="SSF56672">
    <property type="entry name" value="DNA/RNA polymerases"/>
    <property type="match status" value="1"/>
</dbReference>
<evidence type="ECO:0000256" key="1">
    <source>
        <dbReference type="ARBA" id="ARBA00012493"/>
    </source>
</evidence>
<proteinExistence type="predicted"/>
<dbReference type="Pfam" id="PF00078">
    <property type="entry name" value="RVT_1"/>
    <property type="match status" value="1"/>
</dbReference>
<dbReference type="AlphaFoldDB" id="A0A6A3Q1R6"/>
<accession>A0A6A3Q1R6</accession>
<feature type="region of interest" description="Disordered" evidence="9">
    <location>
        <begin position="51"/>
        <end position="81"/>
    </location>
</feature>
<dbReference type="GO" id="GO:0006508">
    <property type="term" value="P:proteolysis"/>
    <property type="evidence" value="ECO:0007669"/>
    <property type="project" value="UniProtKB-KW"/>
</dbReference>
<keyword evidence="2" id="KW-0645">Protease</keyword>
<evidence type="ECO:0000256" key="6">
    <source>
        <dbReference type="ARBA" id="ARBA00022759"/>
    </source>
</evidence>
<dbReference type="InterPro" id="IPR000477">
    <property type="entry name" value="RT_dom"/>
</dbReference>
<feature type="compositionally biased region" description="Basic and acidic residues" evidence="9">
    <location>
        <begin position="961"/>
        <end position="977"/>
    </location>
</feature>
<keyword evidence="5" id="KW-0540">Nuclease</keyword>
<evidence type="ECO:0000313" key="11">
    <source>
        <dbReference type="EMBL" id="KAE9067020.1"/>
    </source>
</evidence>
<dbReference type="FunFam" id="3.30.70.270:FF:000020">
    <property type="entry name" value="Transposon Tf2-6 polyprotein-like Protein"/>
    <property type="match status" value="1"/>
</dbReference>
<keyword evidence="8" id="KW-0695">RNA-directed DNA polymerase</keyword>
<dbReference type="GO" id="GO:0004519">
    <property type="term" value="F:endonuclease activity"/>
    <property type="evidence" value="ECO:0007669"/>
    <property type="project" value="UniProtKB-KW"/>
</dbReference>
<dbReference type="InterPro" id="IPR043128">
    <property type="entry name" value="Rev_trsase/Diguanyl_cyclase"/>
</dbReference>
<dbReference type="PANTHER" id="PTHR37984">
    <property type="entry name" value="PROTEIN CBG26694"/>
    <property type="match status" value="1"/>
</dbReference>
<evidence type="ECO:0000256" key="5">
    <source>
        <dbReference type="ARBA" id="ARBA00022722"/>
    </source>
</evidence>
<dbReference type="PANTHER" id="PTHR37984:SF5">
    <property type="entry name" value="PROTEIN NYNRIN-LIKE"/>
    <property type="match status" value="1"/>
</dbReference>
<organism evidence="11 12">
    <name type="scientific">Phytophthora fragariae</name>
    <dbReference type="NCBI Taxonomy" id="53985"/>
    <lineage>
        <taxon>Eukaryota</taxon>
        <taxon>Sar</taxon>
        <taxon>Stramenopiles</taxon>
        <taxon>Oomycota</taxon>
        <taxon>Peronosporomycetes</taxon>
        <taxon>Peronosporales</taxon>
        <taxon>Peronosporaceae</taxon>
        <taxon>Phytophthora</taxon>
    </lineage>
</organism>
<dbReference type="PROSITE" id="PS50878">
    <property type="entry name" value="RT_POL"/>
    <property type="match status" value="1"/>
</dbReference>
<dbReference type="CDD" id="cd09274">
    <property type="entry name" value="RNase_HI_RT_Ty3"/>
    <property type="match status" value="1"/>
</dbReference>
<dbReference type="FunFam" id="3.10.10.10:FF:000007">
    <property type="entry name" value="Retrovirus-related Pol polyprotein from transposon 17.6-like Protein"/>
    <property type="match status" value="1"/>
</dbReference>
<keyword evidence="6" id="KW-0255">Endonuclease</keyword>
<dbReference type="Gene3D" id="3.30.70.270">
    <property type="match status" value="2"/>
</dbReference>
<sequence length="1027" mass="114088">MQPVASAGEGAVPVGVSDTGEGASSTDVEGPAMTMNSGDVMKASVAAVRLARRQARRQRKRDGAKRAQARKKAATREQEQQRLDCDELVRRRQADADEALRELEDRRQRRTEARGVNEPVQPLEPVRVSLVQRASRGTEEVTSNDDDATYVEADDGLPTATMGVSGVQRTVKLDIGARYTVAGTNWVAYGDRVSCTAPVDFVEGIGGLLLDVVGVWRFVMMNVFGETVTVDACIIKGCEDEFLIGVDFMRSHEAVMDFRENELRYRENERLVVIPFRTFEGPTSGRIAAVRVARKTHLTSRSVTPIEVAVVAKNGEKGVFVPTTRLGSVMLAATVTEVQDGKVWIPAINGSDGRVKLPSKKNLGTWVPLDEDVTVLEVNGELDHTKLRRWLDVLGDADTPLDDEDDVQIGVEDDGSRQLMIRLLRVFRGLMVNTSACPPATKVQIEHHVDTGKAAPVMLKRHRQAQTEDAVIESNVKTMLASGVIEEGNGAWGFPVVLVRKKDGEVRFCVDYRALNSITRKDVYPLPRIDETLDALGGAVLFTTLDLRAGYWQIRVAPKDREKTAFTTKGGLYQFVRIPFGLTNAPSTFQRLMNSVLRGLTWVTCLVYLDDIVVYTRGGIEHHLLQVACVLQRLEDAGLTLKLKKCHFAMSSMEYLGHELSADGVKPLDRLVNAVRDFPTPVNAKEIKRFVHLAGYYRRFVKNFGTLMAPLTKLLRKDAQFVWEEKQEHAFDEIKSILTTKPLLLYPDFRLPFRLVTDASVVGLGACLMQDHGNGYQPIAYASKVLSETESKYGISELECFAVIWAIKLFRPYLYGRRFTIITDHAALKWLMTSPNLTGKLHRWALLLQEMDFDIQYRPGNTNVVADALSRAPAVILTSTGRWRRRRRQRAPDLQPAGVAAVTTAVGETPTADGTVVVHTTEGEQQPNEEPDVVRGEIPHNRGDTPLLDIVSRPLTRVARRRAEESQRRATQERQRGEDEEALRAAMGDTSMDHDDDPMDVPRANDMPGMRNTSTDTDNAEVAGVGS</sequence>
<feature type="compositionally biased region" description="Basic residues" evidence="9">
    <location>
        <begin position="51"/>
        <end position="73"/>
    </location>
</feature>
<keyword evidence="7" id="KW-0378">Hydrolase</keyword>
<evidence type="ECO:0000256" key="2">
    <source>
        <dbReference type="ARBA" id="ARBA00022670"/>
    </source>
</evidence>
<dbReference type="GO" id="GO:0003964">
    <property type="term" value="F:RNA-directed DNA polymerase activity"/>
    <property type="evidence" value="ECO:0007669"/>
    <property type="project" value="UniProtKB-KW"/>
</dbReference>
<feature type="region of interest" description="Disordered" evidence="9">
    <location>
        <begin position="920"/>
        <end position="1027"/>
    </location>
</feature>
<evidence type="ECO:0000313" key="12">
    <source>
        <dbReference type="Proteomes" id="UP000441208"/>
    </source>
</evidence>